<sequence length="636" mass="66789">LPGCSLAAAFGLTSSPSGVRLFFKAFQGHGLLLLISSEGQLRPSRNCSWAAFPSASENTIPSQRVQHLPAGADICPAEAGAEAWLLLQCRLVVYVLLALGSVLVGGLPLPCPSTCQCYDTSKVFCSDERMQEIPAGLPGNATQLFFVETALSSVRSGALGSSTTLTKLVFLNNDIEELEAGAFQGLPSLTELEVSGNPLPAVSPGVLVGLPRLSKLSLGANTIRSLQPGLFTTTCRLQDLRLPGNKIEALPPSIFRPLRRLQTLDLSQNALAELPAGLLAPLAALRFLKLSDNRLAWVPPGAFRALDQLAELHLDGNQLEELPAGAFAGLGGLRRLQLQHNALGSLAPDIFAGLPNLTVLSLEGNRLASLPAALLASTPHLLHLSLAHNQLETLPQGLFANLSALQTLALSHNAMVHLPDGVFQGLVGLAALQLSHNNLSSLPAGLLAGLPLLASLVLDHNRLARLPTGLFDANVELVRVGLADNPWACDCHLAYLLRWLQSFAEPLIHAQASCTSPATLQGQSLLEVPQGHLECPGEPTVATEEGWDGVPGEDAPGQCTYSNPEGTLSVACNATSCQPLSLCLPPLPPPGQAMGPGLVYQGAWELRSHCGTLQVNVLVTAQSRDKATSPGLPPAP</sequence>
<dbReference type="AlphaFoldDB" id="A0A851PZH8"/>
<keyword evidence="2" id="KW-0732">Signal</keyword>
<evidence type="ECO:0000313" key="8">
    <source>
        <dbReference type="Proteomes" id="UP000657035"/>
    </source>
</evidence>
<dbReference type="InterPro" id="IPR000483">
    <property type="entry name" value="Cys-rich_flank_reg_C"/>
</dbReference>
<dbReference type="GO" id="GO:0004180">
    <property type="term" value="F:carboxypeptidase activity"/>
    <property type="evidence" value="ECO:0007669"/>
    <property type="project" value="UniProtKB-KW"/>
</dbReference>
<evidence type="ECO:0000256" key="2">
    <source>
        <dbReference type="ARBA" id="ARBA00022729"/>
    </source>
</evidence>
<dbReference type="SMART" id="SM00369">
    <property type="entry name" value="LRR_TYP"/>
    <property type="match status" value="13"/>
</dbReference>
<evidence type="ECO:0000259" key="5">
    <source>
        <dbReference type="SMART" id="SM00013"/>
    </source>
</evidence>
<dbReference type="InterPro" id="IPR000372">
    <property type="entry name" value="LRRNT"/>
</dbReference>
<keyword evidence="3" id="KW-0677">Repeat</keyword>
<dbReference type="OrthoDB" id="2015831at2759"/>
<keyword evidence="7" id="KW-0378">Hydrolase</keyword>
<feature type="non-terminal residue" evidence="7">
    <location>
        <position position="636"/>
    </location>
</feature>
<dbReference type="PANTHER" id="PTHR45617">
    <property type="entry name" value="LEUCINE RICH REPEAT FAMILY PROTEIN"/>
    <property type="match status" value="1"/>
</dbReference>
<dbReference type="EMBL" id="WBMU01002834">
    <property type="protein sequence ID" value="NXC73992.1"/>
    <property type="molecule type" value="Genomic_DNA"/>
</dbReference>
<keyword evidence="8" id="KW-1185">Reference proteome</keyword>
<dbReference type="PANTHER" id="PTHR45617:SF101">
    <property type="entry name" value="LEUCINE-RICH ALPHA-2-GLYCOPROTEIN"/>
    <property type="match status" value="1"/>
</dbReference>
<feature type="domain" description="LRRNT" evidence="5">
    <location>
        <begin position="110"/>
        <end position="143"/>
    </location>
</feature>
<dbReference type="InterPro" id="IPR001611">
    <property type="entry name" value="Leu-rich_rpt"/>
</dbReference>
<proteinExistence type="predicted"/>
<dbReference type="InterPro" id="IPR032675">
    <property type="entry name" value="LRR_dom_sf"/>
</dbReference>
<dbReference type="GO" id="GO:0005615">
    <property type="term" value="C:extracellular space"/>
    <property type="evidence" value="ECO:0007669"/>
    <property type="project" value="TreeGrafter"/>
</dbReference>
<evidence type="ECO:0000313" key="7">
    <source>
        <dbReference type="EMBL" id="NXC73992.1"/>
    </source>
</evidence>
<accession>A0A851PZH8</accession>
<keyword evidence="1" id="KW-0433">Leucine-rich repeat</keyword>
<dbReference type="InterPro" id="IPR003591">
    <property type="entry name" value="Leu-rich_rpt_typical-subtyp"/>
</dbReference>
<comment type="caution">
    <text evidence="7">The sequence shown here is derived from an EMBL/GenBank/DDBJ whole genome shotgun (WGS) entry which is preliminary data.</text>
</comment>
<keyword evidence="4" id="KW-0325">Glycoprotein</keyword>
<dbReference type="SMART" id="SM00364">
    <property type="entry name" value="LRR_BAC"/>
    <property type="match status" value="8"/>
</dbReference>
<dbReference type="FunFam" id="3.80.10.10:FF:000770">
    <property type="entry name" value="Uncharacterized protein"/>
    <property type="match status" value="2"/>
</dbReference>
<dbReference type="Pfam" id="PF13855">
    <property type="entry name" value="LRR_8"/>
    <property type="match status" value="4"/>
</dbReference>
<evidence type="ECO:0000256" key="4">
    <source>
        <dbReference type="ARBA" id="ARBA00023180"/>
    </source>
</evidence>
<keyword evidence="7" id="KW-0645">Protease</keyword>
<protein>
    <submittedName>
        <fullName evidence="7">CPN2 Carboxypeptidase</fullName>
    </submittedName>
</protein>
<evidence type="ECO:0000256" key="3">
    <source>
        <dbReference type="ARBA" id="ARBA00022737"/>
    </source>
</evidence>
<reference evidence="7" key="1">
    <citation type="submission" date="2019-09" db="EMBL/GenBank/DDBJ databases">
        <title>Bird 10,000 Genomes (B10K) Project - Family phase.</title>
        <authorList>
            <person name="Zhang G."/>
        </authorList>
    </citation>
    <scope>NUCLEOTIDE SEQUENCE</scope>
    <source>
        <strain evidence="7">B10K-CU-031-38</strain>
    </source>
</reference>
<dbReference type="Gene3D" id="3.80.10.10">
    <property type="entry name" value="Ribonuclease Inhibitor"/>
    <property type="match status" value="3"/>
</dbReference>
<name>A0A851PZH8_ANHAN</name>
<feature type="non-terminal residue" evidence="7">
    <location>
        <position position="1"/>
    </location>
</feature>
<evidence type="ECO:0000256" key="1">
    <source>
        <dbReference type="ARBA" id="ARBA00022614"/>
    </source>
</evidence>
<feature type="domain" description="LRRCT" evidence="6">
    <location>
        <begin position="485"/>
        <end position="536"/>
    </location>
</feature>
<dbReference type="Proteomes" id="UP000657035">
    <property type="component" value="Unassembled WGS sequence"/>
</dbReference>
<dbReference type="SUPFAM" id="SSF52058">
    <property type="entry name" value="L domain-like"/>
    <property type="match status" value="2"/>
</dbReference>
<evidence type="ECO:0000259" key="6">
    <source>
        <dbReference type="SMART" id="SM00082"/>
    </source>
</evidence>
<dbReference type="SMART" id="SM00013">
    <property type="entry name" value="LRRNT"/>
    <property type="match status" value="1"/>
</dbReference>
<gene>
    <name evidence="7" type="primary">Cpn2</name>
    <name evidence="7" type="ORF">ANHANH_R12367</name>
</gene>
<dbReference type="SMART" id="SM00082">
    <property type="entry name" value="LRRCT"/>
    <property type="match status" value="1"/>
</dbReference>
<dbReference type="FunFam" id="3.80.10.10:FF:001360">
    <property type="entry name" value="Uncharacterized protein"/>
    <property type="match status" value="1"/>
</dbReference>
<organism evidence="7 8">
    <name type="scientific">Anhinga anhinga</name>
    <name type="common">Anhinga</name>
    <name type="synonym">Plotus anhinga</name>
    <dbReference type="NCBI Taxonomy" id="56067"/>
    <lineage>
        <taxon>Eukaryota</taxon>
        <taxon>Metazoa</taxon>
        <taxon>Chordata</taxon>
        <taxon>Craniata</taxon>
        <taxon>Vertebrata</taxon>
        <taxon>Euteleostomi</taxon>
        <taxon>Archelosauria</taxon>
        <taxon>Archosauria</taxon>
        <taxon>Dinosauria</taxon>
        <taxon>Saurischia</taxon>
        <taxon>Theropoda</taxon>
        <taxon>Coelurosauria</taxon>
        <taxon>Aves</taxon>
        <taxon>Neognathae</taxon>
        <taxon>Neoaves</taxon>
        <taxon>Aequornithes</taxon>
        <taxon>Suliformes</taxon>
        <taxon>Anhingidae</taxon>
        <taxon>Anhinga</taxon>
    </lineage>
</organism>
<keyword evidence="7" id="KW-0121">Carboxypeptidase</keyword>